<dbReference type="Gene3D" id="1.20.1280.50">
    <property type="match status" value="1"/>
</dbReference>
<evidence type="ECO:0000313" key="4">
    <source>
        <dbReference type="Proteomes" id="UP001157006"/>
    </source>
</evidence>
<evidence type="ECO:0000313" key="3">
    <source>
        <dbReference type="EMBL" id="CAI8583501.1"/>
    </source>
</evidence>
<protein>
    <recommendedName>
        <fullName evidence="2">F-box domain-containing protein</fullName>
    </recommendedName>
</protein>
<organism evidence="3 4">
    <name type="scientific">Vicia faba</name>
    <name type="common">Broad bean</name>
    <name type="synonym">Faba vulgaris</name>
    <dbReference type="NCBI Taxonomy" id="3906"/>
    <lineage>
        <taxon>Eukaryota</taxon>
        <taxon>Viridiplantae</taxon>
        <taxon>Streptophyta</taxon>
        <taxon>Embryophyta</taxon>
        <taxon>Tracheophyta</taxon>
        <taxon>Spermatophyta</taxon>
        <taxon>Magnoliopsida</taxon>
        <taxon>eudicotyledons</taxon>
        <taxon>Gunneridae</taxon>
        <taxon>Pentapetalae</taxon>
        <taxon>rosids</taxon>
        <taxon>fabids</taxon>
        <taxon>Fabales</taxon>
        <taxon>Fabaceae</taxon>
        <taxon>Papilionoideae</taxon>
        <taxon>50 kb inversion clade</taxon>
        <taxon>NPAAA clade</taxon>
        <taxon>Hologalegina</taxon>
        <taxon>IRL clade</taxon>
        <taxon>Fabeae</taxon>
        <taxon>Vicia</taxon>
    </lineage>
</organism>
<sequence>MEDSNINKQLHRKDPYDLFGEFSRISISQQELLHRTPMVGATSPNYHRRDSPSEFIPLSSTPILILSPPHTNQHVFHSPPEESLLPSSDIHVDDESQPPGKVSELGFPENSLHSDSDETLRTWPLDASPLPFELVVEILCRLPPKLLVQFRCLCKSFKTLISDPKFIQKHLRLSKKRSCHRLLLNPGRESHVLSYPLHSGITTFTNTNNATRLHYPFKQFYYIFGSCDGILFLEANNGSLVLWNPSIQKFKTLPSLGLGLCQYRAYGFGFDTLIDNYKVVSVLCEMDNEGFLQATAKIKVHTLGTDSWRMIPGDFPAPLTRWLKLASGTLNWFASDFAYDDYTIISFDLVNESYRNIFPPKHGGELLFEVSLDVLRDCLCIFSHSRTFSRVWIMKEYGNEESWTQLFRVPCSPESFYTISATPIWISKDDQVLMKKEMLPAGDMNLAICDFKNGACKILMKEYINHWGPSDVYIESLVSPCF</sequence>
<dbReference type="SMART" id="SM00256">
    <property type="entry name" value="FBOX"/>
    <property type="match status" value="1"/>
</dbReference>
<evidence type="ECO:0000259" key="2">
    <source>
        <dbReference type="PROSITE" id="PS50181"/>
    </source>
</evidence>
<dbReference type="Pfam" id="PF07734">
    <property type="entry name" value="FBA_1"/>
    <property type="match status" value="1"/>
</dbReference>
<dbReference type="InterPro" id="IPR050796">
    <property type="entry name" value="SCF_F-box_component"/>
</dbReference>
<evidence type="ECO:0000256" key="1">
    <source>
        <dbReference type="SAM" id="MobiDB-lite"/>
    </source>
</evidence>
<reference evidence="3 4" key="1">
    <citation type="submission" date="2023-01" db="EMBL/GenBank/DDBJ databases">
        <authorList>
            <person name="Kreplak J."/>
        </authorList>
    </citation>
    <scope>NUCLEOTIDE SEQUENCE [LARGE SCALE GENOMIC DNA]</scope>
</reference>
<dbReference type="InterPro" id="IPR036047">
    <property type="entry name" value="F-box-like_dom_sf"/>
</dbReference>
<dbReference type="EMBL" id="CATIWC010000729">
    <property type="protein sequence ID" value="CAI8583501.1"/>
    <property type="molecule type" value="Genomic_DNA"/>
</dbReference>
<dbReference type="InterPro" id="IPR017451">
    <property type="entry name" value="F-box-assoc_interact_dom"/>
</dbReference>
<gene>
    <name evidence="3" type="ORF">VFH_U030040</name>
</gene>
<feature type="region of interest" description="Disordered" evidence="1">
    <location>
        <begin position="69"/>
        <end position="118"/>
    </location>
</feature>
<dbReference type="PANTHER" id="PTHR31672">
    <property type="entry name" value="BNACNNG10540D PROTEIN"/>
    <property type="match status" value="1"/>
</dbReference>
<dbReference type="InterPro" id="IPR006527">
    <property type="entry name" value="F-box-assoc_dom_typ1"/>
</dbReference>
<feature type="domain" description="F-box" evidence="2">
    <location>
        <begin position="124"/>
        <end position="170"/>
    </location>
</feature>
<dbReference type="AlphaFoldDB" id="A0AAV0YCC8"/>
<dbReference type="InterPro" id="IPR001810">
    <property type="entry name" value="F-box_dom"/>
</dbReference>
<dbReference type="SUPFAM" id="SSF81383">
    <property type="entry name" value="F-box domain"/>
    <property type="match status" value="1"/>
</dbReference>
<dbReference type="Pfam" id="PF00646">
    <property type="entry name" value="F-box"/>
    <property type="match status" value="1"/>
</dbReference>
<proteinExistence type="predicted"/>
<keyword evidence="4" id="KW-1185">Reference proteome</keyword>
<dbReference type="Proteomes" id="UP001157006">
    <property type="component" value="Unassembled WGS sequence"/>
</dbReference>
<dbReference type="PANTHER" id="PTHR31672:SF13">
    <property type="entry name" value="F-BOX PROTEIN CPR30-LIKE"/>
    <property type="match status" value="1"/>
</dbReference>
<dbReference type="PROSITE" id="PS50181">
    <property type="entry name" value="FBOX"/>
    <property type="match status" value="1"/>
</dbReference>
<dbReference type="NCBIfam" id="TIGR01640">
    <property type="entry name" value="F_box_assoc_1"/>
    <property type="match status" value="1"/>
</dbReference>
<name>A0AAV0YCC8_VICFA</name>
<accession>A0AAV0YCC8</accession>
<comment type="caution">
    <text evidence="3">The sequence shown here is derived from an EMBL/GenBank/DDBJ whole genome shotgun (WGS) entry which is preliminary data.</text>
</comment>
<dbReference type="CDD" id="cd22157">
    <property type="entry name" value="F-box_AtFBW1-like"/>
    <property type="match status" value="1"/>
</dbReference>